<reference evidence="16" key="1">
    <citation type="journal article" date="2014" name="Proc. Natl. Acad. Sci. U.S.A.">
        <title>Extensive sampling of basidiomycete genomes demonstrates inadequacy of the white-rot/brown-rot paradigm for wood decay fungi.</title>
        <authorList>
            <person name="Riley R."/>
            <person name="Salamov A.A."/>
            <person name="Brown D.W."/>
            <person name="Nagy L.G."/>
            <person name="Floudas D."/>
            <person name="Held B.W."/>
            <person name="Levasseur A."/>
            <person name="Lombard V."/>
            <person name="Morin E."/>
            <person name="Otillar R."/>
            <person name="Lindquist E.A."/>
            <person name="Sun H."/>
            <person name="LaButti K.M."/>
            <person name="Schmutz J."/>
            <person name="Jabbour D."/>
            <person name="Luo H."/>
            <person name="Baker S.E."/>
            <person name="Pisabarro A.G."/>
            <person name="Walton J.D."/>
            <person name="Blanchette R.A."/>
            <person name="Henrissat B."/>
            <person name="Martin F."/>
            <person name="Cullen D."/>
            <person name="Hibbett D.S."/>
            <person name="Grigoriev I.V."/>
        </authorList>
    </citation>
    <scope>NUCLEOTIDE SEQUENCE [LARGE SCALE GENOMIC DNA]</scope>
    <source>
        <strain evidence="16">FD-172 SS1</strain>
    </source>
</reference>
<evidence type="ECO:0000256" key="8">
    <source>
        <dbReference type="ARBA" id="ARBA00022842"/>
    </source>
</evidence>
<dbReference type="EMBL" id="KL198043">
    <property type="protein sequence ID" value="KDQ13472.1"/>
    <property type="molecule type" value="Genomic_DNA"/>
</dbReference>
<keyword evidence="11" id="KW-0496">Mitochondrion</keyword>
<dbReference type="SUPFAM" id="SSF56672">
    <property type="entry name" value="DNA/RNA polymerases"/>
    <property type="match status" value="1"/>
</dbReference>
<dbReference type="PANTHER" id="PTHR10267">
    <property type="entry name" value="DNA POLYMERASE SUBUNIT GAMMA-1"/>
    <property type="match status" value="1"/>
</dbReference>
<dbReference type="InterPro" id="IPR012337">
    <property type="entry name" value="RNaseH-like_sf"/>
</dbReference>
<dbReference type="GO" id="GO:0008408">
    <property type="term" value="F:3'-5' exonuclease activity"/>
    <property type="evidence" value="ECO:0007669"/>
    <property type="project" value="TreeGrafter"/>
</dbReference>
<dbReference type="HOGENOM" id="CLU_001524_2_0_1"/>
<feature type="region of interest" description="Disordered" evidence="13">
    <location>
        <begin position="1"/>
        <end position="53"/>
    </location>
</feature>
<keyword evidence="7" id="KW-0235">DNA replication</keyword>
<dbReference type="InterPro" id="IPR001098">
    <property type="entry name" value="DNA-dir_DNA_pol_A_palm_dom"/>
</dbReference>
<keyword evidence="5" id="KW-0808">Transferase</keyword>
<dbReference type="OrthoDB" id="5588663at2759"/>
<dbReference type="InterPro" id="IPR041336">
    <property type="entry name" value="DNApol_Exo"/>
</dbReference>
<dbReference type="Proteomes" id="UP000027195">
    <property type="component" value="Unassembled WGS sequence"/>
</dbReference>
<keyword evidence="16" id="KW-1185">Reference proteome</keyword>
<dbReference type="SUPFAM" id="SSF53098">
    <property type="entry name" value="Ribonuclease H-like"/>
    <property type="match status" value="1"/>
</dbReference>
<proteinExistence type="inferred from homology"/>
<comment type="subcellular location">
    <subcellularLocation>
        <location evidence="2">Mitochondrion</location>
    </subcellularLocation>
</comment>
<dbReference type="CDD" id="cd08641">
    <property type="entry name" value="DNA_pol_gammaA"/>
    <property type="match status" value="1"/>
</dbReference>
<evidence type="ECO:0000256" key="10">
    <source>
        <dbReference type="ARBA" id="ARBA00023125"/>
    </source>
</evidence>
<protein>
    <recommendedName>
        <fullName evidence="4">DNA-directed DNA polymerase</fullName>
        <ecNumber evidence="4">2.7.7.7</ecNumber>
    </recommendedName>
    <alternativeName>
        <fullName evidence="12">Mitochondrial DNA polymerase catalytic subunit</fullName>
    </alternativeName>
</protein>
<comment type="cofactor">
    <cofactor evidence="1">
        <name>Mg(2+)</name>
        <dbReference type="ChEBI" id="CHEBI:18420"/>
    </cofactor>
</comment>
<dbReference type="Pfam" id="PF18136">
    <property type="entry name" value="DNApol_Exo"/>
    <property type="match status" value="1"/>
</dbReference>
<evidence type="ECO:0000259" key="14">
    <source>
        <dbReference type="SMART" id="SM00482"/>
    </source>
</evidence>
<sequence length="1380" mass="153988">MRRSPLFSSTVRNTRSIHTSHKRAQSSAVRRPTRGATAKEKLPNSSDAQEVDKNEVGVQLLSRSLHSQIFRDTTFPPPDPAYVRISREHLAMHGLDPAQSSVLPNVDFTLPPLQGKNLDEHFHRVGSQAAQPYLSLAEQFAATTLSPIPEHWEPEPGWTKYYADGSFHHVETPGDEAMLSFDIETMPSYHHHAVMACAASADAWYAWISPWLLGQSSDPKHLIPLGDPSTHRVVVGHNVSYDRARVLEEYSIHRTNNRYLDTMALHVAVNGISSHQRPAWMNFRKSRQEKMTMDEEAADAVRAMLKTTELDHLEEQDETKRVQLRQLRSDVEESLPQLQLDEDQVDGEESKRWEEITSASSLADIAFLHCGIQMDKAARSDFMTSTPEEIRADLSDYLNYCARDVEVTHAVFCKVLPSFRQACPSPVSFAGMLSMGNSFLTVDESWETYIQSAEAKYRELEDGIRLKLVGLAEEAKDMMAIGPVADGAPGPWENDPWLKQLDWSPKIPGPSRGITQPSKAKSLPISRRISAGKVPGWYHQIRTQDIFSGANFRVTIPLLLRMVWNGFPMVYSSTYGWVYRVPRSHRSLASSTPLEVLPGDELSRLPFELADPKQFAFLPIAGANWKEECIFDSAVGREAFRNETIKLRRAGVASLAAALFDPVRRKGEDVAKDVLALAKKTSKGADKIGVLQAIWLKQLDWTEVDVETPAPAPLPVSPAHSQVVWPKWYWEITAPKKDKAPGTLDITTRSKVAPLLLRLRWQNWPLFRSREHGWLFRVPVSEVESLKTGQSPVTFSSEADLLLQEQLGKGGYQFFKLPHPEGDKANVGSPLAKTFMKYAAEGVLTSPGDDAKAALDMNAQCSYWISVRDRVMNQMVVWEDENVKMGLGERSKAQGVVQALEGSKQGIILPQVVTMGTVTRRAVERTWLTASNAKANRVGSELKSMVRAPPGYAIVGADVDSEELWISSVMGDAQFGVHGATAIGWMTLEGTKAAGTDLHSKTASILGISRNQAKVFNYSRIYGAGKKHAMLLLLQSNAAMSPKTAEKLADDLYISTKGKKSRTDSFGRKFWHGGTESFLFNKLEEIALSDRPQTPVLGCGITHALSKEHLQEGFGKDFLPSRINWVVQSSGVDYLHLLIVAMEHLIQKYQIDARYLISVHDELRYLVREEDKYRAAMALQVANLWTRCLFAYRLGMDDLPQGVAFFSAVDVDHVLRKEVDMPCITPSQPNPIPPGESLDIASLLDLTKGGSLRPNLLPMEEEDEAHLEDLGSSYRQPDCLAHRATEAAFLKAQVTQEPGEIAMLANFRGRAAAEKAAAAPPKKQYKRRAKPSPPTHVAHPLGHESELSFVYEHDFDAEMLYNAWIEEHSKQRFTKVKLGL</sequence>
<dbReference type="EC" id="2.7.7.7" evidence="4"/>
<evidence type="ECO:0000256" key="4">
    <source>
        <dbReference type="ARBA" id="ARBA00012417"/>
    </source>
</evidence>
<evidence type="ECO:0000256" key="9">
    <source>
        <dbReference type="ARBA" id="ARBA00022932"/>
    </source>
</evidence>
<comment type="similarity">
    <text evidence="3">Belongs to the DNA polymerase type-A family.</text>
</comment>
<evidence type="ECO:0000256" key="3">
    <source>
        <dbReference type="ARBA" id="ARBA00007705"/>
    </source>
</evidence>
<evidence type="ECO:0000256" key="7">
    <source>
        <dbReference type="ARBA" id="ARBA00022705"/>
    </source>
</evidence>
<feature type="domain" description="DNA-directed DNA polymerase family A palm" evidence="14">
    <location>
        <begin position="939"/>
        <end position="1171"/>
    </location>
</feature>
<evidence type="ECO:0000313" key="15">
    <source>
        <dbReference type="EMBL" id="KDQ13472.1"/>
    </source>
</evidence>
<keyword evidence="9" id="KW-0239">DNA-directed DNA polymerase</keyword>
<dbReference type="InParanoid" id="A0A067MNL6"/>
<dbReference type="Gene3D" id="1.10.150.20">
    <property type="entry name" value="5' to 3' exonuclease, C-terminal subdomain"/>
    <property type="match status" value="1"/>
</dbReference>
<keyword evidence="6" id="KW-0548">Nucleotidyltransferase</keyword>
<feature type="region of interest" description="Disordered" evidence="13">
    <location>
        <begin position="1315"/>
        <end position="1341"/>
    </location>
</feature>
<evidence type="ECO:0000256" key="6">
    <source>
        <dbReference type="ARBA" id="ARBA00022695"/>
    </source>
</evidence>
<evidence type="ECO:0000313" key="16">
    <source>
        <dbReference type="Proteomes" id="UP000027195"/>
    </source>
</evidence>
<feature type="compositionally biased region" description="Polar residues" evidence="13">
    <location>
        <begin position="1"/>
        <end position="17"/>
    </location>
</feature>
<evidence type="ECO:0000256" key="2">
    <source>
        <dbReference type="ARBA" id="ARBA00004173"/>
    </source>
</evidence>
<dbReference type="FunCoup" id="A0A067MNL6">
    <property type="interactions" value="262"/>
</dbReference>
<dbReference type="GO" id="GO:0005760">
    <property type="term" value="C:gamma DNA polymerase complex"/>
    <property type="evidence" value="ECO:0007669"/>
    <property type="project" value="InterPro"/>
</dbReference>
<dbReference type="GO" id="GO:0003887">
    <property type="term" value="F:DNA-directed DNA polymerase activity"/>
    <property type="evidence" value="ECO:0007669"/>
    <property type="project" value="UniProtKB-KW"/>
</dbReference>
<dbReference type="STRING" id="930990.A0A067MNL6"/>
<organism evidence="15 16">
    <name type="scientific">Botryobasidium botryosum (strain FD-172 SS1)</name>
    <dbReference type="NCBI Taxonomy" id="930990"/>
    <lineage>
        <taxon>Eukaryota</taxon>
        <taxon>Fungi</taxon>
        <taxon>Dikarya</taxon>
        <taxon>Basidiomycota</taxon>
        <taxon>Agaricomycotina</taxon>
        <taxon>Agaricomycetes</taxon>
        <taxon>Cantharellales</taxon>
        <taxon>Botryobasidiaceae</taxon>
        <taxon>Botryobasidium</taxon>
    </lineage>
</organism>
<dbReference type="GO" id="GO:0006264">
    <property type="term" value="P:mitochondrial DNA replication"/>
    <property type="evidence" value="ECO:0007669"/>
    <property type="project" value="InterPro"/>
</dbReference>
<dbReference type="PANTHER" id="PTHR10267:SF0">
    <property type="entry name" value="DNA POLYMERASE SUBUNIT GAMMA-1"/>
    <property type="match status" value="1"/>
</dbReference>
<dbReference type="GO" id="GO:0003677">
    <property type="term" value="F:DNA binding"/>
    <property type="evidence" value="ECO:0007669"/>
    <property type="project" value="UniProtKB-KW"/>
</dbReference>
<dbReference type="InterPro" id="IPR002297">
    <property type="entry name" value="DNA-dir_DNA_pol_A_mt"/>
</dbReference>
<name>A0A067MNL6_BOTB1</name>
<accession>A0A067MNL6</accession>
<gene>
    <name evidence="15" type="ORF">BOTBODRAFT_175483</name>
</gene>
<keyword evidence="8" id="KW-0460">Magnesium</keyword>
<dbReference type="Pfam" id="PF00476">
    <property type="entry name" value="DNA_pol_A"/>
    <property type="match status" value="1"/>
</dbReference>
<evidence type="ECO:0000256" key="1">
    <source>
        <dbReference type="ARBA" id="ARBA00001946"/>
    </source>
</evidence>
<dbReference type="Gene3D" id="3.30.70.370">
    <property type="match status" value="1"/>
</dbReference>
<dbReference type="PRINTS" id="PR00867">
    <property type="entry name" value="DNAPOLG"/>
</dbReference>
<evidence type="ECO:0000256" key="12">
    <source>
        <dbReference type="ARBA" id="ARBA00031966"/>
    </source>
</evidence>
<dbReference type="InterPro" id="IPR047580">
    <property type="entry name" value="POLG_palm_dom"/>
</dbReference>
<evidence type="ECO:0000256" key="5">
    <source>
        <dbReference type="ARBA" id="ARBA00022679"/>
    </source>
</evidence>
<evidence type="ECO:0000256" key="13">
    <source>
        <dbReference type="SAM" id="MobiDB-lite"/>
    </source>
</evidence>
<dbReference type="Gene3D" id="3.30.420.390">
    <property type="match status" value="2"/>
</dbReference>
<dbReference type="SMART" id="SM00482">
    <property type="entry name" value="POLAc"/>
    <property type="match status" value="1"/>
</dbReference>
<evidence type="ECO:0000256" key="11">
    <source>
        <dbReference type="ARBA" id="ARBA00023128"/>
    </source>
</evidence>
<dbReference type="InterPro" id="IPR043502">
    <property type="entry name" value="DNA/RNA_pol_sf"/>
</dbReference>
<keyword evidence="10" id="KW-0238">DNA-binding</keyword>